<evidence type="ECO:0000259" key="3">
    <source>
        <dbReference type="Pfam" id="PF12222"/>
    </source>
</evidence>
<dbReference type="InterPro" id="IPR021102">
    <property type="entry name" value="PNGase_A"/>
</dbReference>
<accession>A0A9Q1QIL0</accession>
<sequence length="606" mass="67365">MTRVLFISSIFLSLLSLSSSQPHHFLSHHRRRSPPSSPLPKESVEVSLPLRTSGLPPPPSECTLSPLRHSFGNTIGQPPVTVRYSPPLNCPPPWSYVVLHLGGSIDGEQYDRIAAIWLSGAEILRTSTPEPAEESGTFWNVRKDVTRYSSLLQQPNGTLSMMLENLVNDEFTGVYHVNLTILFYKDEELGIVGKNWGRKLGLGLGFKNAGGDDEKQKPADLVIPVIDEGKNGLWFRIENESHVGSKRIQIPMNAKRIMLEMYVSFHGDDEFWYSNPPNSYIEANNLTTTRGNGAFREVFVKIDGNIVASEVPFPVVFTGGINPLFWEPVVAIGAFDLPSYEFDLTPFLGFLLDGESHSFELGVANAIQFWLVDANLHVWLDKNSSKVEAGVGSFKLPEFQESWEYNFLLLDGSFKVEAERKSQSSGWVSYGCLNLTTSIVKRMKLKNSITFKKNGTYKIVKQHTTVKMEVKVASSTGSLVSWRTLKRKYPLTLITSTLAVGDVNLMTTNFSHALCLKEKSSTPQGKFFRSIHNSQESGGSMLVKGHSVISGVAETQQTLSYRGDPSCFSRNVYASGGKLVTDDSTSVCPSLFHEGRFQTFGRKEII</sequence>
<proteinExistence type="predicted"/>
<dbReference type="Pfam" id="PF12222">
    <property type="entry name" value="PNGaseA"/>
    <property type="match status" value="1"/>
</dbReference>
<evidence type="ECO:0000256" key="1">
    <source>
        <dbReference type="SAM" id="MobiDB-lite"/>
    </source>
</evidence>
<feature type="domain" description="Peptide N-acetyl-beta-D-glucosaminyl asparaginase amidase A N-terminal" evidence="3">
    <location>
        <begin position="60"/>
        <end position="389"/>
    </location>
</feature>
<feature type="chain" id="PRO_5040211141" description="Peptide N-acetyl-beta-D-glucosaminyl asparaginase amidase A N-terminal domain-containing protein" evidence="2">
    <location>
        <begin position="21"/>
        <end position="606"/>
    </location>
</feature>
<keyword evidence="2" id="KW-0732">Signal</keyword>
<protein>
    <recommendedName>
        <fullName evidence="3">Peptide N-acetyl-beta-D-glucosaminyl asparaginase amidase A N-terminal domain-containing protein</fullName>
    </recommendedName>
</protein>
<dbReference type="OrthoDB" id="1612078at2759"/>
<evidence type="ECO:0000313" key="5">
    <source>
        <dbReference type="Proteomes" id="UP001153076"/>
    </source>
</evidence>
<dbReference type="InterPro" id="IPR056948">
    <property type="entry name" value="PNGaseA_N"/>
</dbReference>
<dbReference type="AlphaFoldDB" id="A0A9Q1QIL0"/>
<organism evidence="4 5">
    <name type="scientific">Carnegiea gigantea</name>
    <dbReference type="NCBI Taxonomy" id="171969"/>
    <lineage>
        <taxon>Eukaryota</taxon>
        <taxon>Viridiplantae</taxon>
        <taxon>Streptophyta</taxon>
        <taxon>Embryophyta</taxon>
        <taxon>Tracheophyta</taxon>
        <taxon>Spermatophyta</taxon>
        <taxon>Magnoliopsida</taxon>
        <taxon>eudicotyledons</taxon>
        <taxon>Gunneridae</taxon>
        <taxon>Pentapetalae</taxon>
        <taxon>Caryophyllales</taxon>
        <taxon>Cactineae</taxon>
        <taxon>Cactaceae</taxon>
        <taxon>Cactoideae</taxon>
        <taxon>Echinocereeae</taxon>
        <taxon>Carnegiea</taxon>
    </lineage>
</organism>
<evidence type="ECO:0000256" key="2">
    <source>
        <dbReference type="SAM" id="SignalP"/>
    </source>
</evidence>
<comment type="caution">
    <text evidence="4">The sequence shown here is derived from an EMBL/GenBank/DDBJ whole genome shotgun (WGS) entry which is preliminary data.</text>
</comment>
<reference evidence="4" key="1">
    <citation type="submission" date="2022-04" db="EMBL/GenBank/DDBJ databases">
        <title>Carnegiea gigantea Genome sequencing and assembly v2.</title>
        <authorList>
            <person name="Copetti D."/>
            <person name="Sanderson M.J."/>
            <person name="Burquez A."/>
            <person name="Wojciechowski M.F."/>
        </authorList>
    </citation>
    <scope>NUCLEOTIDE SEQUENCE</scope>
    <source>
        <strain evidence="4">SGP5-SGP5p</strain>
        <tissue evidence="4">Aerial part</tissue>
    </source>
</reference>
<keyword evidence="5" id="KW-1185">Reference proteome</keyword>
<dbReference type="EMBL" id="JAKOGI010000110">
    <property type="protein sequence ID" value="KAJ8443938.1"/>
    <property type="molecule type" value="Genomic_DNA"/>
</dbReference>
<feature type="signal peptide" evidence="2">
    <location>
        <begin position="1"/>
        <end position="20"/>
    </location>
</feature>
<gene>
    <name evidence="4" type="ORF">Cgig2_032762</name>
</gene>
<name>A0A9Q1QIL0_9CARY</name>
<evidence type="ECO:0000313" key="4">
    <source>
        <dbReference type="EMBL" id="KAJ8443938.1"/>
    </source>
</evidence>
<dbReference type="PANTHER" id="PTHR31104">
    <property type="entry name" value="PEPTIDE-N4-(N-ACETYL-BETA-GLUCOSAMINYL)ASPARAGINE AMIDASE A PROTEIN"/>
    <property type="match status" value="1"/>
</dbReference>
<dbReference type="Proteomes" id="UP001153076">
    <property type="component" value="Unassembled WGS sequence"/>
</dbReference>
<feature type="region of interest" description="Disordered" evidence="1">
    <location>
        <begin position="25"/>
        <end position="59"/>
    </location>
</feature>